<reference evidence="1" key="1">
    <citation type="submission" date="2014-11" db="EMBL/GenBank/DDBJ databases">
        <authorList>
            <person name="Amaro Gonzalez C."/>
        </authorList>
    </citation>
    <scope>NUCLEOTIDE SEQUENCE</scope>
</reference>
<dbReference type="AlphaFoldDB" id="A0A0E9XZG0"/>
<name>A0A0E9XZG0_ANGAN</name>
<dbReference type="EMBL" id="GBXM01000543">
    <property type="protein sequence ID" value="JAI08035.1"/>
    <property type="molecule type" value="Transcribed_RNA"/>
</dbReference>
<organism evidence="1">
    <name type="scientific">Anguilla anguilla</name>
    <name type="common">European freshwater eel</name>
    <name type="synonym">Muraena anguilla</name>
    <dbReference type="NCBI Taxonomy" id="7936"/>
    <lineage>
        <taxon>Eukaryota</taxon>
        <taxon>Metazoa</taxon>
        <taxon>Chordata</taxon>
        <taxon>Craniata</taxon>
        <taxon>Vertebrata</taxon>
        <taxon>Euteleostomi</taxon>
        <taxon>Actinopterygii</taxon>
        <taxon>Neopterygii</taxon>
        <taxon>Teleostei</taxon>
        <taxon>Anguilliformes</taxon>
        <taxon>Anguillidae</taxon>
        <taxon>Anguilla</taxon>
    </lineage>
</organism>
<protein>
    <submittedName>
        <fullName evidence="1">Uncharacterized protein</fullName>
    </submittedName>
</protein>
<proteinExistence type="predicted"/>
<evidence type="ECO:0000313" key="1">
    <source>
        <dbReference type="EMBL" id="JAI08035.1"/>
    </source>
</evidence>
<reference evidence="1" key="2">
    <citation type="journal article" date="2015" name="Fish Shellfish Immunol.">
        <title>Early steps in the European eel (Anguilla anguilla)-Vibrio vulnificus interaction in the gills: Role of the RtxA13 toxin.</title>
        <authorList>
            <person name="Callol A."/>
            <person name="Pajuelo D."/>
            <person name="Ebbesson L."/>
            <person name="Teles M."/>
            <person name="MacKenzie S."/>
            <person name="Amaro C."/>
        </authorList>
    </citation>
    <scope>NUCLEOTIDE SEQUENCE</scope>
</reference>
<accession>A0A0E9XZG0</accession>
<sequence length="57" mass="6748">MPLFFRCLPMRMRAPLILSPQQSPLLVMVTEAIVYTFFRSTLHQGLAPSLWEQDPWW</sequence>